<sequence>MVSSAVAQEAVNEVLSRIKEGYQEDKSDAKENIERMEMAHIKMEAVLETSNKWNVTSAPLLRWRSKLKRASQECDNTLRRCRQRLQEEEEVQRAVRSSSFPKRITHTAMSYVSLIFSRGNDDELRGSTATRRFERFAEGANEFLRYVELGGTPCRYLFFDPLIRHLLAGKGTKYCLVSRGQHLSFLLQPFSLPEHGMEVSLIFLLEDANAPENNFLLALNLQLSNSTNIFGVVVRCLHLFTPHLRSTVETVKTKLTQVPTQDLCWVSDAYSIFGHCIEHQNNLHTICSKWFRPNPLCCQQQDHHSAQSGYSISSSSESVPCDIYMEPVIHVYLLGHVALSVGNNRQRAVADGESKPTSPMSEFPYLKLGAHFCPHSSSEDLLPSVEGSATEIINGVAVQHGLYAKSKFSFEQLGDIMIPKAVDCLRGSVAATSYQMLWKSKHGSAYLQVEKISWGLTIRKGMGGKCPKRQQGKKVQGWTSANKDFMSSWIAHAPAHLQNSVVDWVQKEKRLPLPLLLKTNPCIDNCPIMLICLQCIRSLARKIKLFSKFNA</sequence>
<dbReference type="PANTHER" id="PTHR33377:SF99">
    <property type="entry name" value="OSJNBB0004G23.8-LIKE PROTEIN"/>
    <property type="match status" value="1"/>
</dbReference>
<dbReference type="Proteomes" id="UP000604825">
    <property type="component" value="Unassembled WGS sequence"/>
</dbReference>
<evidence type="ECO:0000313" key="1">
    <source>
        <dbReference type="EMBL" id="CAD6253338.1"/>
    </source>
</evidence>
<dbReference type="PANTHER" id="PTHR33377">
    <property type="entry name" value="OS10G0134700 PROTEIN-RELATED"/>
    <property type="match status" value="1"/>
</dbReference>
<organism evidence="1 2">
    <name type="scientific">Miscanthus lutarioriparius</name>
    <dbReference type="NCBI Taxonomy" id="422564"/>
    <lineage>
        <taxon>Eukaryota</taxon>
        <taxon>Viridiplantae</taxon>
        <taxon>Streptophyta</taxon>
        <taxon>Embryophyta</taxon>
        <taxon>Tracheophyta</taxon>
        <taxon>Spermatophyta</taxon>
        <taxon>Magnoliopsida</taxon>
        <taxon>Liliopsida</taxon>
        <taxon>Poales</taxon>
        <taxon>Poaceae</taxon>
        <taxon>PACMAD clade</taxon>
        <taxon>Panicoideae</taxon>
        <taxon>Andropogonodae</taxon>
        <taxon>Andropogoneae</taxon>
        <taxon>Saccharinae</taxon>
        <taxon>Miscanthus</taxon>
    </lineage>
</organism>
<dbReference type="InterPro" id="IPR013181">
    <property type="entry name" value="DUF1719"/>
</dbReference>
<reference evidence="1" key="1">
    <citation type="submission" date="2020-10" db="EMBL/GenBank/DDBJ databases">
        <authorList>
            <person name="Han B."/>
            <person name="Lu T."/>
            <person name="Zhao Q."/>
            <person name="Huang X."/>
            <person name="Zhao Y."/>
        </authorList>
    </citation>
    <scope>NUCLEOTIDE SEQUENCE</scope>
</reference>
<dbReference type="OrthoDB" id="688242at2759"/>
<dbReference type="Pfam" id="PF08224">
    <property type="entry name" value="DUF1719"/>
    <property type="match status" value="1"/>
</dbReference>
<dbReference type="EMBL" id="CAJGYO010000009">
    <property type="protein sequence ID" value="CAD6253338.1"/>
    <property type="molecule type" value="Genomic_DNA"/>
</dbReference>
<comment type="caution">
    <text evidence="1">The sequence shown here is derived from an EMBL/GenBank/DDBJ whole genome shotgun (WGS) entry which is preliminary data.</text>
</comment>
<name>A0A811QB32_9POAL</name>
<keyword evidence="2" id="KW-1185">Reference proteome</keyword>
<accession>A0A811QB32</accession>
<gene>
    <name evidence="1" type="ORF">NCGR_LOCUS36967</name>
</gene>
<dbReference type="AlphaFoldDB" id="A0A811QB32"/>
<evidence type="ECO:0000313" key="2">
    <source>
        <dbReference type="Proteomes" id="UP000604825"/>
    </source>
</evidence>
<dbReference type="SMART" id="SM01157">
    <property type="entry name" value="DUF1719"/>
    <property type="match status" value="1"/>
</dbReference>
<proteinExistence type="predicted"/>
<protein>
    <submittedName>
        <fullName evidence="1">Uncharacterized protein</fullName>
    </submittedName>
</protein>